<accession>A0AAD0P4B6</accession>
<evidence type="ECO:0000313" key="1">
    <source>
        <dbReference type="EMBL" id="AWV47135.1"/>
    </source>
</evidence>
<evidence type="ECO:0000313" key="2">
    <source>
        <dbReference type="Proteomes" id="UP000249682"/>
    </source>
</evidence>
<dbReference type="EMBL" id="CP029543">
    <property type="protein sequence ID" value="AWV47135.1"/>
    <property type="molecule type" value="Genomic_DNA"/>
</dbReference>
<sequence length="65" mass="6971">MRNSDPPRHKFAVGNEAVSAFGADPNAVGDLSTEAIESLLGNHDVTLLEYPGIITCMPKMAKCRL</sequence>
<reference evidence="1 2" key="1">
    <citation type="submission" date="2018-05" db="EMBL/GenBank/DDBJ databases">
        <title>Evolution of small genomes with special reference to Mycobacterium leprae.</title>
        <authorList>
            <person name="Mohanty P.S."/>
            <person name="Bansal A.K."/>
            <person name="Gupta U.D."/>
            <person name="Naaz F."/>
            <person name="Dwivedi V.D."/>
            <person name="Singh H."/>
            <person name="Gupta G."/>
            <person name="Sharma S."/>
            <person name="Arora M."/>
        </authorList>
    </citation>
    <scope>NUCLEOTIDE SEQUENCE [LARGE SCALE GENOMIC DNA]</scope>
    <source>
        <strain evidence="1 2">MRHRU-235-G</strain>
    </source>
</reference>
<organism evidence="1 2">
    <name type="scientific">Mycobacterium leprae</name>
    <dbReference type="NCBI Taxonomy" id="1769"/>
    <lineage>
        <taxon>Bacteria</taxon>
        <taxon>Bacillati</taxon>
        <taxon>Actinomycetota</taxon>
        <taxon>Actinomycetes</taxon>
        <taxon>Mycobacteriales</taxon>
        <taxon>Mycobacteriaceae</taxon>
        <taxon>Mycobacterium</taxon>
    </lineage>
</organism>
<gene>
    <name evidence="1" type="ORF">DIJ64_00740</name>
</gene>
<protein>
    <submittedName>
        <fullName evidence="1">Uncharacterized protein</fullName>
    </submittedName>
</protein>
<proteinExistence type="predicted"/>
<dbReference type="AlphaFoldDB" id="A0AAD0P4B6"/>
<dbReference type="Proteomes" id="UP000249682">
    <property type="component" value="Chromosome"/>
</dbReference>
<name>A0AAD0P4B6_MYCLR</name>